<protein>
    <submittedName>
        <fullName evidence="2">Alpha/beta hydrolase fold protein</fullName>
    </submittedName>
</protein>
<keyword evidence="2" id="KW-0378">Hydrolase</keyword>
<evidence type="ECO:0000259" key="1">
    <source>
        <dbReference type="Pfam" id="PF00561"/>
    </source>
</evidence>
<reference evidence="3" key="1">
    <citation type="submission" date="2009-09" db="EMBL/GenBank/DDBJ databases">
        <title>The complete genome of Nakamurella multipartita DSM 44233.</title>
        <authorList>
            <consortium name="US DOE Joint Genome Institute (JGI-PGF)"/>
            <person name="Lucas S."/>
            <person name="Copeland A."/>
            <person name="Lapidus A."/>
            <person name="Glavina del Rio T."/>
            <person name="Dalin E."/>
            <person name="Tice H."/>
            <person name="Bruce D."/>
            <person name="Goodwin L."/>
            <person name="Pitluck S."/>
            <person name="Kyrpides N."/>
            <person name="Mavromatis K."/>
            <person name="Ivanova N."/>
            <person name="Ovchinnikova G."/>
            <person name="Sims D."/>
            <person name="Meincke L."/>
            <person name="Brettin T."/>
            <person name="Detter J.C."/>
            <person name="Han C."/>
            <person name="Larimer F."/>
            <person name="Land M."/>
            <person name="Hauser L."/>
            <person name="Markowitz V."/>
            <person name="Cheng J.-F."/>
            <person name="Hugenholtz P."/>
            <person name="Woyke T."/>
            <person name="Wu D."/>
            <person name="Klenk H.-P."/>
            <person name="Eisen J.A."/>
        </authorList>
    </citation>
    <scope>NUCLEOTIDE SEQUENCE [LARGE SCALE GENOMIC DNA]</scope>
    <source>
        <strain evidence="3">ATCC 700099 / DSM 44233 / CIP 104796 / JCM 9543 / NBRC 105858 / Y-104</strain>
    </source>
</reference>
<organism evidence="2 3">
    <name type="scientific">Nakamurella multipartita (strain ATCC 700099 / DSM 44233 / CIP 104796 / JCM 9543 / NBRC 105858 / Y-104)</name>
    <name type="common">Microsphaera multipartita</name>
    <dbReference type="NCBI Taxonomy" id="479431"/>
    <lineage>
        <taxon>Bacteria</taxon>
        <taxon>Bacillati</taxon>
        <taxon>Actinomycetota</taxon>
        <taxon>Actinomycetes</taxon>
        <taxon>Nakamurellales</taxon>
        <taxon>Nakamurellaceae</taxon>
        <taxon>Nakamurella</taxon>
    </lineage>
</organism>
<evidence type="ECO:0000313" key="2">
    <source>
        <dbReference type="EMBL" id="ACV77434.1"/>
    </source>
</evidence>
<gene>
    <name evidence="2" type="ordered locus">Namu_1025</name>
</gene>
<dbReference type="GO" id="GO:0016787">
    <property type="term" value="F:hydrolase activity"/>
    <property type="evidence" value="ECO:0007669"/>
    <property type="project" value="UniProtKB-KW"/>
</dbReference>
<dbReference type="eggNOG" id="COG2267">
    <property type="taxonomic scope" value="Bacteria"/>
</dbReference>
<feature type="domain" description="AB hydrolase-1" evidence="1">
    <location>
        <begin position="34"/>
        <end position="165"/>
    </location>
</feature>
<dbReference type="GO" id="GO:0016020">
    <property type="term" value="C:membrane"/>
    <property type="evidence" value="ECO:0007669"/>
    <property type="project" value="TreeGrafter"/>
</dbReference>
<dbReference type="InterPro" id="IPR029058">
    <property type="entry name" value="AB_hydrolase_fold"/>
</dbReference>
<dbReference type="PRINTS" id="PR00111">
    <property type="entry name" value="ABHYDROLASE"/>
</dbReference>
<dbReference type="STRING" id="479431.Namu_1025"/>
<dbReference type="KEGG" id="nml:Namu_1025"/>
<reference evidence="2 3" key="2">
    <citation type="journal article" date="2010" name="Stand. Genomic Sci.">
        <title>Complete genome sequence of Nakamurella multipartita type strain (Y-104).</title>
        <authorList>
            <person name="Tice H."/>
            <person name="Mayilraj S."/>
            <person name="Sims D."/>
            <person name="Lapidus A."/>
            <person name="Nolan M."/>
            <person name="Lucas S."/>
            <person name="Glavina Del Rio T."/>
            <person name="Copeland A."/>
            <person name="Cheng J.F."/>
            <person name="Meincke L."/>
            <person name="Bruce D."/>
            <person name="Goodwin L."/>
            <person name="Pitluck S."/>
            <person name="Ivanova N."/>
            <person name="Mavromatis K."/>
            <person name="Ovchinnikova G."/>
            <person name="Pati A."/>
            <person name="Chen A."/>
            <person name="Palaniappan K."/>
            <person name="Land M."/>
            <person name="Hauser L."/>
            <person name="Chang Y.J."/>
            <person name="Jeffries C.D."/>
            <person name="Detter J.C."/>
            <person name="Brettin T."/>
            <person name="Rohde M."/>
            <person name="Goker M."/>
            <person name="Bristow J."/>
            <person name="Eisen J.A."/>
            <person name="Markowitz V."/>
            <person name="Hugenholtz P."/>
            <person name="Kyrpides N.C."/>
            <person name="Klenk H.P."/>
            <person name="Chen F."/>
        </authorList>
    </citation>
    <scope>NUCLEOTIDE SEQUENCE [LARGE SCALE GENOMIC DNA]</scope>
    <source>
        <strain evidence="3">ATCC 700099 / DSM 44233 / CIP 104796 / JCM 9543 / NBRC 105858 / Y-104</strain>
    </source>
</reference>
<name>C8XBH2_NAKMY</name>
<dbReference type="Gene3D" id="3.40.50.1820">
    <property type="entry name" value="alpha/beta hydrolase"/>
    <property type="match status" value="1"/>
</dbReference>
<dbReference type="Pfam" id="PF00561">
    <property type="entry name" value="Abhydrolase_1"/>
    <property type="match status" value="1"/>
</dbReference>
<sequence length="301" mass="31847">MTDRYRAVDVPVRGGDLRVGVWEPTGDAAEPAGPPVLAVHGITASHRAWVTVADRLPGARIVAPDLRGRGRSNQLPGPFGITAHADDLARVLDHLAVPSAIVMGHSMGGFVTVATMHRHPDRVAGAVLVDGGLPLPIPEGLTPDEATAAILGPVQRRLTMTFADHEAYRDFFRAHPAFADWTDATTDYIDYDLVGEPGNFHPATSFEAMAADSRAQQDGEDWLLPGLAALPTGTPFLRAPRGLLDEEPGLFPAPWVARWAAEFPGMDVREVPGTNHYTLLFNDSGTAAIVGALAAAGASPA</sequence>
<dbReference type="InParanoid" id="C8XBH2"/>
<proteinExistence type="predicted"/>
<dbReference type="RefSeq" id="WP_015746348.1">
    <property type="nucleotide sequence ID" value="NC_013235.1"/>
</dbReference>
<dbReference type="PANTHER" id="PTHR43798:SF33">
    <property type="entry name" value="HYDROLASE, PUTATIVE (AFU_ORTHOLOGUE AFUA_2G14860)-RELATED"/>
    <property type="match status" value="1"/>
</dbReference>
<dbReference type="HOGENOM" id="CLU_020336_36_0_11"/>
<dbReference type="SUPFAM" id="SSF53474">
    <property type="entry name" value="alpha/beta-Hydrolases"/>
    <property type="match status" value="1"/>
</dbReference>
<dbReference type="PANTHER" id="PTHR43798">
    <property type="entry name" value="MONOACYLGLYCEROL LIPASE"/>
    <property type="match status" value="1"/>
</dbReference>
<dbReference type="InterPro" id="IPR000073">
    <property type="entry name" value="AB_hydrolase_1"/>
</dbReference>
<dbReference type="OrthoDB" id="63519at2"/>
<accession>C8XBH2</accession>
<dbReference type="InterPro" id="IPR050266">
    <property type="entry name" value="AB_hydrolase_sf"/>
</dbReference>
<evidence type="ECO:0000313" key="3">
    <source>
        <dbReference type="Proteomes" id="UP000002218"/>
    </source>
</evidence>
<dbReference type="AlphaFoldDB" id="C8XBH2"/>
<dbReference type="EMBL" id="CP001737">
    <property type="protein sequence ID" value="ACV77434.1"/>
    <property type="molecule type" value="Genomic_DNA"/>
</dbReference>
<dbReference type="Proteomes" id="UP000002218">
    <property type="component" value="Chromosome"/>
</dbReference>
<keyword evidence="3" id="KW-1185">Reference proteome</keyword>